<dbReference type="AlphaFoldDB" id="A0AA97FJK9"/>
<dbReference type="InterPro" id="IPR036969">
    <property type="entry name" value="Citrate_synthase_sf"/>
</dbReference>
<organism evidence="6 7">
    <name type="scientific">Microbacterium betulae</name>
    <dbReference type="NCBI Taxonomy" id="2981139"/>
    <lineage>
        <taxon>Bacteria</taxon>
        <taxon>Bacillati</taxon>
        <taxon>Actinomycetota</taxon>
        <taxon>Actinomycetes</taxon>
        <taxon>Micrococcales</taxon>
        <taxon>Microbacteriaceae</taxon>
        <taxon>Microbacterium</taxon>
    </lineage>
</organism>
<sequence length="419" mass="43528">MSAPPPRLTAGQAAARLGVKPETLYAYVSRGLIGRTRTASGSFFDPLEVEAFAVRRTRRATAASPDGARRSDGEPLMVLDTDIALVEDDELFLRGEPAARLAREQSFDAVAAWLWGERWDVGRRLRAPATFVETARGLVAALPSTASWIDRVVVAVRALATADPLRDDVGPRSLARVGEIVVAGIPRSLAPHAGIAEEASAPEALWQALTGSVPSPVEAAAVNAAMVLSVDHDLAVSTLAGRVAASARASGYAVVTSALGAFDSPLHGNASQAAAQLLGDVVGGMPADVAIGMQLRTLGRGAPGFGHSHYRGVDARAGALLRAIEPLDPERTVGVAVDALREAMRPTGLHPNLDLALAALTVAAGMPVDAGALVFATARVAGWIAHASDEYGSPPMRLRPRGRYTGPAPDWSRVEAGDG</sequence>
<gene>
    <name evidence="6" type="ORF">N8K70_15260</name>
</gene>
<dbReference type="InterPro" id="IPR002020">
    <property type="entry name" value="Citrate_synthase"/>
</dbReference>
<feature type="region of interest" description="Disordered" evidence="5">
    <location>
        <begin position="395"/>
        <end position="419"/>
    </location>
</feature>
<dbReference type="EMBL" id="CP118157">
    <property type="protein sequence ID" value="WOF22732.1"/>
    <property type="molecule type" value="Genomic_DNA"/>
</dbReference>
<evidence type="ECO:0000256" key="4">
    <source>
        <dbReference type="ARBA" id="ARBA00022679"/>
    </source>
</evidence>
<dbReference type="EC" id="2.3.3.16" evidence="3"/>
<dbReference type="SUPFAM" id="SSF48256">
    <property type="entry name" value="Citrate synthase"/>
    <property type="match status" value="1"/>
</dbReference>
<dbReference type="GO" id="GO:0036440">
    <property type="term" value="F:citrate synthase activity"/>
    <property type="evidence" value="ECO:0007669"/>
    <property type="project" value="UniProtKB-EC"/>
</dbReference>
<comment type="pathway">
    <text evidence="1">Carbohydrate metabolism; tricarboxylic acid cycle.</text>
</comment>
<dbReference type="SUPFAM" id="SSF46955">
    <property type="entry name" value="Putative DNA-binding domain"/>
    <property type="match status" value="1"/>
</dbReference>
<dbReference type="GO" id="GO:0005829">
    <property type="term" value="C:cytosol"/>
    <property type="evidence" value="ECO:0007669"/>
    <property type="project" value="TreeGrafter"/>
</dbReference>
<name>A0AA97FJK9_9MICO</name>
<dbReference type="RefSeq" id="WP_317139203.1">
    <property type="nucleotide sequence ID" value="NZ_CP118157.1"/>
</dbReference>
<dbReference type="PANTHER" id="PTHR11739">
    <property type="entry name" value="CITRATE SYNTHASE"/>
    <property type="match status" value="1"/>
</dbReference>
<reference evidence="6 7" key="1">
    <citation type="submission" date="2023-02" db="EMBL/GenBank/DDBJ databases">
        <title>Microbacterium betulae sp. nov., isolated from birch wood.</title>
        <authorList>
            <person name="Pasciak M."/>
            <person name="Pawlik K.J."/>
            <person name="Martynowski D."/>
            <person name="Laczmanski L."/>
            <person name="Ciekot J."/>
            <person name="Szponar B."/>
            <person name="Wojcik-Fatla A."/>
            <person name="Mackiewicz B."/>
            <person name="Farian E."/>
            <person name="Cholewa G."/>
            <person name="Cholewa A."/>
            <person name="Dutkiewicz J."/>
        </authorList>
    </citation>
    <scope>NUCLEOTIDE SEQUENCE [LARGE SCALE GENOMIC DNA]</scope>
    <source>
        <strain evidence="6 7">AB</strain>
    </source>
</reference>
<evidence type="ECO:0000256" key="1">
    <source>
        <dbReference type="ARBA" id="ARBA00005163"/>
    </source>
</evidence>
<accession>A0AA97FJK9</accession>
<comment type="similarity">
    <text evidence="2">Belongs to the citrate synthase family.</text>
</comment>
<dbReference type="InterPro" id="IPR016142">
    <property type="entry name" value="Citrate_synth-like_lrg_a-sub"/>
</dbReference>
<evidence type="ECO:0000313" key="6">
    <source>
        <dbReference type="EMBL" id="WOF22732.1"/>
    </source>
</evidence>
<keyword evidence="7" id="KW-1185">Reference proteome</keyword>
<evidence type="ECO:0000313" key="7">
    <source>
        <dbReference type="Proteomes" id="UP001305498"/>
    </source>
</evidence>
<dbReference type="PANTHER" id="PTHR11739:SF4">
    <property type="entry name" value="CITRATE SYNTHASE, PEROXISOMAL"/>
    <property type="match status" value="1"/>
</dbReference>
<keyword evidence="4" id="KW-0808">Transferase</keyword>
<dbReference type="InterPro" id="IPR016143">
    <property type="entry name" value="Citrate_synth-like_sm_a-sub"/>
</dbReference>
<dbReference type="GO" id="GO:0006099">
    <property type="term" value="P:tricarboxylic acid cycle"/>
    <property type="evidence" value="ECO:0007669"/>
    <property type="project" value="TreeGrafter"/>
</dbReference>
<dbReference type="Gene3D" id="1.10.580.10">
    <property type="entry name" value="Citrate Synthase, domain 1"/>
    <property type="match status" value="1"/>
</dbReference>
<proteinExistence type="inferred from homology"/>
<protein>
    <recommendedName>
        <fullName evidence="3">citrate synthase (unknown stereospecificity)</fullName>
        <ecNumber evidence="3">2.3.3.16</ecNumber>
    </recommendedName>
</protein>
<evidence type="ECO:0000256" key="3">
    <source>
        <dbReference type="ARBA" id="ARBA00012972"/>
    </source>
</evidence>
<dbReference type="Proteomes" id="UP001305498">
    <property type="component" value="Chromosome"/>
</dbReference>
<evidence type="ECO:0000256" key="2">
    <source>
        <dbReference type="ARBA" id="ARBA00010566"/>
    </source>
</evidence>
<dbReference type="PRINTS" id="PR00143">
    <property type="entry name" value="CITRTSNTHASE"/>
</dbReference>
<dbReference type="GO" id="GO:0005975">
    <property type="term" value="P:carbohydrate metabolic process"/>
    <property type="evidence" value="ECO:0007669"/>
    <property type="project" value="TreeGrafter"/>
</dbReference>
<dbReference type="Gene3D" id="1.10.230.10">
    <property type="entry name" value="Cytochrome P450-Terp, domain 2"/>
    <property type="match status" value="1"/>
</dbReference>
<dbReference type="KEGG" id="mbet:N8K70_15260"/>
<dbReference type="Pfam" id="PF00285">
    <property type="entry name" value="Citrate_synt"/>
    <property type="match status" value="1"/>
</dbReference>
<evidence type="ECO:0000256" key="5">
    <source>
        <dbReference type="SAM" id="MobiDB-lite"/>
    </source>
</evidence>
<dbReference type="InterPro" id="IPR009061">
    <property type="entry name" value="DNA-bd_dom_put_sf"/>
</dbReference>